<evidence type="ECO:0000313" key="1">
    <source>
        <dbReference type="EMBL" id="KKN81775.1"/>
    </source>
</evidence>
<reference evidence="1" key="1">
    <citation type="journal article" date="2015" name="Nature">
        <title>Complex archaea that bridge the gap between prokaryotes and eukaryotes.</title>
        <authorList>
            <person name="Spang A."/>
            <person name="Saw J.H."/>
            <person name="Jorgensen S.L."/>
            <person name="Zaremba-Niedzwiedzka K."/>
            <person name="Martijn J."/>
            <person name="Lind A.E."/>
            <person name="van Eijk R."/>
            <person name="Schleper C."/>
            <person name="Guy L."/>
            <person name="Ettema T.J."/>
        </authorList>
    </citation>
    <scope>NUCLEOTIDE SEQUENCE</scope>
</reference>
<sequence length="46" mass="5027">MARQVDVDNPFNQAAVTVKNVYTGKPISHHEAFNMGVVATLKAVKE</sequence>
<comment type="caution">
    <text evidence="1">The sequence shown here is derived from an EMBL/GenBank/DDBJ whole genome shotgun (WGS) entry which is preliminary data.</text>
</comment>
<dbReference type="EMBL" id="LAZR01000211">
    <property type="protein sequence ID" value="KKN81775.1"/>
    <property type="molecule type" value="Genomic_DNA"/>
</dbReference>
<organism evidence="1">
    <name type="scientific">marine sediment metagenome</name>
    <dbReference type="NCBI Taxonomy" id="412755"/>
    <lineage>
        <taxon>unclassified sequences</taxon>
        <taxon>metagenomes</taxon>
        <taxon>ecological metagenomes</taxon>
    </lineage>
</organism>
<protein>
    <submittedName>
        <fullName evidence="1">Uncharacterized protein</fullName>
    </submittedName>
</protein>
<accession>A0A0F9TKR2</accession>
<dbReference type="AlphaFoldDB" id="A0A0F9TKR2"/>
<name>A0A0F9TKR2_9ZZZZ</name>
<proteinExistence type="predicted"/>
<gene>
    <name evidence="1" type="ORF">LCGC14_0316870</name>
</gene>